<keyword evidence="1" id="KW-0812">Transmembrane</keyword>
<organism evidence="2">
    <name type="scientific">Salinimicrobium catena</name>
    <dbReference type="NCBI Taxonomy" id="390640"/>
    <lineage>
        <taxon>Bacteria</taxon>
        <taxon>Pseudomonadati</taxon>
        <taxon>Bacteroidota</taxon>
        <taxon>Flavobacteriia</taxon>
        <taxon>Flavobacteriales</taxon>
        <taxon>Flavobacteriaceae</taxon>
        <taxon>Salinimicrobium</taxon>
    </lineage>
</organism>
<dbReference type="AlphaFoldDB" id="A0A7C2RLJ5"/>
<name>A0A7C2RLJ5_9FLAO</name>
<keyword evidence="1" id="KW-1133">Transmembrane helix</keyword>
<dbReference type="Proteomes" id="UP000885753">
    <property type="component" value="Unassembled WGS sequence"/>
</dbReference>
<feature type="transmembrane region" description="Helical" evidence="1">
    <location>
        <begin position="87"/>
        <end position="110"/>
    </location>
</feature>
<dbReference type="EMBL" id="DSEE01000040">
    <property type="protein sequence ID" value="HER39696.1"/>
    <property type="molecule type" value="Genomic_DNA"/>
</dbReference>
<sequence length="149" mass="16675">MVIRDLKAAQGSFSKKEQREVSQLNNLINHLNNREIPETLMEKIDEKLAFLNGLQEASPGYIKNLKLVKQEILKWLKKELELVPEKYYTNYWTTLGMTVFGLPIGVVFFASTNNAAFIGIGLPIGLAIGSAHGASLDKKAKAENRVLKM</sequence>
<keyword evidence="1" id="KW-0472">Membrane</keyword>
<comment type="caution">
    <text evidence="2">The sequence shown here is derived from an EMBL/GenBank/DDBJ whole genome shotgun (WGS) entry which is preliminary data.</text>
</comment>
<accession>A0A7C2RLJ5</accession>
<proteinExistence type="predicted"/>
<reference evidence="2" key="1">
    <citation type="journal article" date="2020" name="mSystems">
        <title>Genome- and Community-Level Interaction Insights into Carbon Utilization and Element Cycling Functions of Hydrothermarchaeota in Hydrothermal Sediment.</title>
        <authorList>
            <person name="Zhou Z."/>
            <person name="Liu Y."/>
            <person name="Xu W."/>
            <person name="Pan J."/>
            <person name="Luo Z.H."/>
            <person name="Li M."/>
        </authorList>
    </citation>
    <scope>NUCLEOTIDE SEQUENCE [LARGE SCALE GENOMIC DNA]</scope>
    <source>
        <strain evidence="2">SpSt-1235</strain>
    </source>
</reference>
<evidence type="ECO:0000256" key="1">
    <source>
        <dbReference type="SAM" id="Phobius"/>
    </source>
</evidence>
<protein>
    <submittedName>
        <fullName evidence="2">Uncharacterized protein</fullName>
    </submittedName>
</protein>
<feature type="transmembrane region" description="Helical" evidence="1">
    <location>
        <begin position="116"/>
        <end position="136"/>
    </location>
</feature>
<gene>
    <name evidence="2" type="ORF">ENO10_00570</name>
</gene>
<evidence type="ECO:0000313" key="2">
    <source>
        <dbReference type="EMBL" id="HER39696.1"/>
    </source>
</evidence>